<name>A0ABP0DD01_9PEZI</name>
<proteinExistence type="predicted"/>
<keyword evidence="2" id="KW-1185">Reference proteome</keyword>
<accession>A0ABP0DD01</accession>
<protein>
    <submittedName>
        <fullName evidence="1">Uncharacterized protein</fullName>
    </submittedName>
</protein>
<dbReference type="EMBL" id="CAWUON010000009">
    <property type="protein sequence ID" value="CAK7265045.1"/>
    <property type="molecule type" value="Genomic_DNA"/>
</dbReference>
<gene>
    <name evidence="1" type="ORF">SEPCBS119000_001310</name>
</gene>
<dbReference type="PANTHER" id="PTHR14614:SF132">
    <property type="entry name" value="PROTEIN-LYSINE METHYLTRANSFERASE C42C1.13"/>
    <property type="match status" value="1"/>
</dbReference>
<evidence type="ECO:0000313" key="1">
    <source>
        <dbReference type="EMBL" id="CAK7265045.1"/>
    </source>
</evidence>
<evidence type="ECO:0000313" key="2">
    <source>
        <dbReference type="Proteomes" id="UP001642502"/>
    </source>
</evidence>
<dbReference type="PANTHER" id="PTHR14614">
    <property type="entry name" value="HEPATOCELLULAR CARCINOMA-ASSOCIATED ANTIGEN"/>
    <property type="match status" value="1"/>
</dbReference>
<dbReference type="SUPFAM" id="SSF53335">
    <property type="entry name" value="S-adenosyl-L-methionine-dependent methyltransferases"/>
    <property type="match status" value="1"/>
</dbReference>
<dbReference type="Gene3D" id="3.40.50.150">
    <property type="entry name" value="Vaccinia Virus protein VP39"/>
    <property type="match status" value="1"/>
</dbReference>
<comment type="caution">
    <text evidence="1">The sequence shown here is derived from an EMBL/GenBank/DDBJ whole genome shotgun (WGS) entry which is preliminary data.</text>
</comment>
<sequence>MHYIRLLRPPSVCQLGQASSSLGLVLTITTDLGESFLAPDAPIDIAVELVVETIEDEVDEPRDGENDDEKPHTKKVVKTRVINLPLSASSTASTGKASRANRVQKSAAAVGSRAPSWRAGLRVLKVDAWLSKDAEYCVWGTPLRPTLTVMKRRICIRTADKKLSATRARQLFDSSSADSGHGDGSIMPLWLDVPDTADKEFPRVALRQLLLHDGVAASGAGACLATCVEVEEDIGESIARHVWDAGLMAVAFLADTCLEQLLSPRRLQEEDQDRQNAPSAEPSSLSESLHGILLSQQIQESGKPLRVLELGSGVGILGLGLAAIIQEARRRAFYLNQARDCNTMFVLTDLPDAEEHARANMARSSAVSLQYENLDWEDGRVGRFGPVVAGNNIGPESGNTWDLVVLSDCTYNVDMLPALVETLVALSSLNRAQDAQPLSVFLARKPRHVSEEALFSLMAAHGWTVAASKAVRLPVLHGDAEVVELFLYVKAQG</sequence>
<dbReference type="InterPro" id="IPR019410">
    <property type="entry name" value="Methyltransf_16"/>
</dbReference>
<dbReference type="Pfam" id="PF10294">
    <property type="entry name" value="Methyltransf_16"/>
    <property type="match status" value="1"/>
</dbReference>
<organism evidence="1 2">
    <name type="scientific">Sporothrix epigloea</name>
    <dbReference type="NCBI Taxonomy" id="1892477"/>
    <lineage>
        <taxon>Eukaryota</taxon>
        <taxon>Fungi</taxon>
        <taxon>Dikarya</taxon>
        <taxon>Ascomycota</taxon>
        <taxon>Pezizomycotina</taxon>
        <taxon>Sordariomycetes</taxon>
        <taxon>Sordariomycetidae</taxon>
        <taxon>Ophiostomatales</taxon>
        <taxon>Ophiostomataceae</taxon>
        <taxon>Sporothrix</taxon>
    </lineage>
</organism>
<dbReference type="Proteomes" id="UP001642502">
    <property type="component" value="Unassembled WGS sequence"/>
</dbReference>
<dbReference type="InterPro" id="IPR029063">
    <property type="entry name" value="SAM-dependent_MTases_sf"/>
</dbReference>
<reference evidence="1 2" key="1">
    <citation type="submission" date="2024-01" db="EMBL/GenBank/DDBJ databases">
        <authorList>
            <person name="Allen C."/>
            <person name="Tagirdzhanova G."/>
        </authorList>
    </citation>
    <scope>NUCLEOTIDE SEQUENCE [LARGE SCALE GENOMIC DNA]</scope>
    <source>
        <strain evidence="1 2">CBS 119000</strain>
    </source>
</reference>